<evidence type="ECO:0008006" key="4">
    <source>
        <dbReference type="Google" id="ProtNLM"/>
    </source>
</evidence>
<gene>
    <name evidence="2" type="ORF">CRENPOLYSF1_1350010</name>
</gene>
<reference evidence="3" key="1">
    <citation type="submission" date="2017-02" db="EMBL/GenBank/DDBJ databases">
        <authorList>
            <person name="Daims H."/>
        </authorList>
    </citation>
    <scope>NUCLEOTIDE SEQUENCE [LARGE SCALE GENOMIC DNA]</scope>
</reference>
<protein>
    <recommendedName>
        <fullName evidence="4">DUF5666 domain-containing protein</fullName>
    </recommendedName>
</protein>
<evidence type="ECO:0000313" key="3">
    <source>
        <dbReference type="Proteomes" id="UP000195667"/>
    </source>
</evidence>
<evidence type="ECO:0000313" key="2">
    <source>
        <dbReference type="EMBL" id="SJM90126.1"/>
    </source>
</evidence>
<dbReference type="Proteomes" id="UP000195667">
    <property type="component" value="Unassembled WGS sequence"/>
</dbReference>
<keyword evidence="3" id="KW-1185">Reference proteome</keyword>
<dbReference type="AlphaFoldDB" id="A0A1R4H1S4"/>
<feature type="signal peptide" evidence="1">
    <location>
        <begin position="1"/>
        <end position="20"/>
    </location>
</feature>
<organism evidence="2 3">
    <name type="scientific">Crenothrix polyspora</name>
    <dbReference type="NCBI Taxonomy" id="360316"/>
    <lineage>
        <taxon>Bacteria</taxon>
        <taxon>Pseudomonadati</taxon>
        <taxon>Pseudomonadota</taxon>
        <taxon>Gammaproteobacteria</taxon>
        <taxon>Methylococcales</taxon>
        <taxon>Crenotrichaceae</taxon>
        <taxon>Crenothrix</taxon>
    </lineage>
</organism>
<feature type="chain" id="PRO_5010345393" description="DUF5666 domain-containing protein" evidence="1">
    <location>
        <begin position="21"/>
        <end position="113"/>
    </location>
</feature>
<dbReference type="RefSeq" id="WP_087142406.1">
    <property type="nucleotide sequence ID" value="NZ_FUKI01000041.1"/>
</dbReference>
<proteinExistence type="predicted"/>
<name>A0A1R4H1S4_9GAMM</name>
<sequence length="113" mass="12290">MKMVFWVLLTGLCFLASAHAASKKQALYVIEGKISVFESADNFYLTIVDKKGKQHTALCAADLCEKLMLATDDTLGGYKGRKVRVTVGTGKQVDGSGQVMGVMEAFVKIRLVK</sequence>
<evidence type="ECO:0000256" key="1">
    <source>
        <dbReference type="SAM" id="SignalP"/>
    </source>
</evidence>
<dbReference type="EMBL" id="FUKI01000041">
    <property type="protein sequence ID" value="SJM90126.1"/>
    <property type="molecule type" value="Genomic_DNA"/>
</dbReference>
<accession>A0A1R4H1S4</accession>
<dbReference type="OrthoDB" id="5622627at2"/>
<keyword evidence="1" id="KW-0732">Signal</keyword>